<dbReference type="PANTHER" id="PTHR11835">
    <property type="entry name" value="DECARBOXYLATING DEHYDROGENASES-ISOCITRATE, ISOPROPYLMALATE, TARTRATE"/>
    <property type="match status" value="1"/>
</dbReference>
<evidence type="ECO:0000256" key="1">
    <source>
        <dbReference type="ARBA" id="ARBA00007769"/>
    </source>
</evidence>
<dbReference type="Proteomes" id="UP000509791">
    <property type="component" value="Chromosome"/>
</dbReference>
<sequence>MGGLGLAYSGNYGLKETAYFEPVHGSAPKYSGQNKVNPMAMFLSIAMLLDFLGYKEASQSIQKAVEYTAKDKRFCTFDLSGDATLSESAKHIIEEAVKIYGNS</sequence>
<protein>
    <recommendedName>
        <fullName evidence="2">Isopropylmalate dehydrogenase-like domain-containing protein</fullName>
    </recommendedName>
</protein>
<name>A0A7U7C5A1_STRTR</name>
<evidence type="ECO:0000313" key="3">
    <source>
        <dbReference type="EMBL" id="CAD0152752.1"/>
    </source>
</evidence>
<evidence type="ECO:0000259" key="2">
    <source>
        <dbReference type="Pfam" id="PF00180"/>
    </source>
</evidence>
<dbReference type="AlphaFoldDB" id="A0A7U7C5A1"/>
<organism evidence="3 4">
    <name type="scientific">Streptococcus thermophilus</name>
    <dbReference type="NCBI Taxonomy" id="1308"/>
    <lineage>
        <taxon>Bacteria</taxon>
        <taxon>Bacillati</taxon>
        <taxon>Bacillota</taxon>
        <taxon>Bacilli</taxon>
        <taxon>Lactobacillales</taxon>
        <taxon>Streptococcaceae</taxon>
        <taxon>Streptococcus</taxon>
    </lineage>
</organism>
<feature type="domain" description="Isopropylmalate dehydrogenase-like" evidence="2">
    <location>
        <begin position="1"/>
        <end position="86"/>
    </location>
</feature>
<dbReference type="GO" id="GO:0004449">
    <property type="term" value="F:isocitrate dehydrogenase (NAD+) activity"/>
    <property type="evidence" value="ECO:0007669"/>
    <property type="project" value="TreeGrafter"/>
</dbReference>
<dbReference type="SUPFAM" id="SSF53659">
    <property type="entry name" value="Isocitrate/Isopropylmalate dehydrogenase-like"/>
    <property type="match status" value="1"/>
</dbReference>
<reference evidence="3 4" key="1">
    <citation type="submission" date="2020-06" db="EMBL/GenBank/DDBJ databases">
        <authorList>
            <person name="Chuat V."/>
        </authorList>
    </citation>
    <scope>NUCLEOTIDE SEQUENCE [LARGE SCALE GENOMIC DNA]</scope>
    <source>
        <strain evidence="3">STH_CIRM_998</strain>
    </source>
</reference>
<evidence type="ECO:0000313" key="4">
    <source>
        <dbReference type="Proteomes" id="UP000509791"/>
    </source>
</evidence>
<gene>
    <name evidence="3" type="ORF">STHERMO_1471</name>
</gene>
<proteinExistence type="inferred from homology"/>
<dbReference type="EMBL" id="LR822027">
    <property type="protein sequence ID" value="CAD0152752.1"/>
    <property type="molecule type" value="Genomic_DNA"/>
</dbReference>
<comment type="similarity">
    <text evidence="1">Belongs to the isocitrate and isopropylmalate dehydrogenases family.</text>
</comment>
<dbReference type="PANTHER" id="PTHR11835:SF77">
    <property type="entry name" value="ISOCITRATE_ISOPROPYLMALATE DEHYDROGENASE FAMILY PROTEIN"/>
    <property type="match status" value="1"/>
</dbReference>
<dbReference type="GO" id="GO:0006099">
    <property type="term" value="P:tricarboxylic acid cycle"/>
    <property type="evidence" value="ECO:0007669"/>
    <property type="project" value="TreeGrafter"/>
</dbReference>
<accession>A0A7U7C5A1</accession>
<dbReference type="Pfam" id="PF00180">
    <property type="entry name" value="Iso_dh"/>
    <property type="match status" value="1"/>
</dbReference>
<dbReference type="InterPro" id="IPR024084">
    <property type="entry name" value="IsoPropMal-DH-like_dom"/>
</dbReference>
<dbReference type="GO" id="GO:0006102">
    <property type="term" value="P:isocitrate metabolic process"/>
    <property type="evidence" value="ECO:0007669"/>
    <property type="project" value="TreeGrafter"/>
</dbReference>
<dbReference type="Gene3D" id="3.40.718.10">
    <property type="entry name" value="Isopropylmalate Dehydrogenase"/>
    <property type="match status" value="1"/>
</dbReference>